<accession>A0A2P5YU05</accession>
<dbReference type="Proteomes" id="UP000239757">
    <property type="component" value="Unassembled WGS sequence"/>
</dbReference>
<reference evidence="1 2" key="1">
    <citation type="submission" date="2015-01" db="EMBL/GenBank/DDBJ databases">
        <title>Genome of allotetraploid Gossypium barbadense reveals genomic plasticity and fiber elongation in cotton evolution.</title>
        <authorList>
            <person name="Chen X."/>
            <person name="Liu X."/>
            <person name="Zhao B."/>
            <person name="Zheng H."/>
            <person name="Hu Y."/>
            <person name="Lu G."/>
            <person name="Yang C."/>
            <person name="Chen J."/>
            <person name="Shan C."/>
            <person name="Zhang L."/>
            <person name="Zhou Y."/>
            <person name="Wang L."/>
            <person name="Guo W."/>
            <person name="Bai Y."/>
            <person name="Ruan J."/>
            <person name="Shangguan X."/>
            <person name="Mao Y."/>
            <person name="Jiang J."/>
            <person name="Zhu Y."/>
            <person name="Lei J."/>
            <person name="Kang H."/>
            <person name="Chen S."/>
            <person name="He X."/>
            <person name="Wang R."/>
            <person name="Wang Y."/>
            <person name="Chen J."/>
            <person name="Wang L."/>
            <person name="Yu S."/>
            <person name="Wang B."/>
            <person name="Wei J."/>
            <person name="Song S."/>
            <person name="Lu X."/>
            <person name="Gao Z."/>
            <person name="Gu W."/>
            <person name="Deng X."/>
            <person name="Ma D."/>
            <person name="Wang S."/>
            <person name="Liang W."/>
            <person name="Fang L."/>
            <person name="Cai C."/>
            <person name="Zhu X."/>
            <person name="Zhou B."/>
            <person name="Zhang Y."/>
            <person name="Chen Z."/>
            <person name="Xu S."/>
            <person name="Zhu R."/>
            <person name="Wang S."/>
            <person name="Zhang T."/>
            <person name="Zhao G."/>
        </authorList>
    </citation>
    <scope>NUCLEOTIDE SEQUENCE [LARGE SCALE GENOMIC DNA]</scope>
    <source>
        <strain evidence="2">cv. Xinhai21</strain>
        <tissue evidence="1">Leaf</tissue>
    </source>
</reference>
<dbReference type="AlphaFoldDB" id="A0A2P5YU05"/>
<sequence>MDDNKLDTLHPHIYYSPSKCWSALVPDSATYNPSHSKASVLAPSLSMANEHVFDLAYFIAFAIRHQT</sequence>
<dbReference type="EMBL" id="KZ662795">
    <property type="protein sequence ID" value="PPS19003.1"/>
    <property type="molecule type" value="Genomic_DNA"/>
</dbReference>
<evidence type="ECO:0000313" key="2">
    <source>
        <dbReference type="Proteomes" id="UP000239757"/>
    </source>
</evidence>
<organism evidence="1 2">
    <name type="scientific">Gossypium barbadense</name>
    <name type="common">Sea Island cotton</name>
    <name type="synonym">Hibiscus barbadensis</name>
    <dbReference type="NCBI Taxonomy" id="3634"/>
    <lineage>
        <taxon>Eukaryota</taxon>
        <taxon>Viridiplantae</taxon>
        <taxon>Streptophyta</taxon>
        <taxon>Embryophyta</taxon>
        <taxon>Tracheophyta</taxon>
        <taxon>Spermatophyta</taxon>
        <taxon>Magnoliopsida</taxon>
        <taxon>eudicotyledons</taxon>
        <taxon>Gunneridae</taxon>
        <taxon>Pentapetalae</taxon>
        <taxon>rosids</taxon>
        <taxon>malvids</taxon>
        <taxon>Malvales</taxon>
        <taxon>Malvaceae</taxon>
        <taxon>Malvoideae</taxon>
        <taxon>Gossypium</taxon>
    </lineage>
</organism>
<gene>
    <name evidence="1" type="ORF">GOBAR_AA01554</name>
</gene>
<protein>
    <submittedName>
        <fullName evidence="1">Uncharacterized protein</fullName>
    </submittedName>
</protein>
<name>A0A2P5YU05_GOSBA</name>
<proteinExistence type="predicted"/>
<evidence type="ECO:0000313" key="1">
    <source>
        <dbReference type="EMBL" id="PPS19003.1"/>
    </source>
</evidence>